<gene>
    <name evidence="2" type="ORF">QQS35_08120</name>
</gene>
<proteinExistence type="predicted"/>
<organism evidence="2 3">
    <name type="scientific">Aquibacillus rhizosphaerae</name>
    <dbReference type="NCBI Taxonomy" id="3051431"/>
    <lineage>
        <taxon>Bacteria</taxon>
        <taxon>Bacillati</taxon>
        <taxon>Bacillota</taxon>
        <taxon>Bacilli</taxon>
        <taxon>Bacillales</taxon>
        <taxon>Bacillaceae</taxon>
        <taxon>Aquibacillus</taxon>
    </lineage>
</organism>
<dbReference type="Pfam" id="PF10057">
    <property type="entry name" value="MpsC"/>
    <property type="match status" value="1"/>
</dbReference>
<evidence type="ECO:0000313" key="2">
    <source>
        <dbReference type="EMBL" id="MDL4840408.1"/>
    </source>
</evidence>
<sequence length="123" mass="13910">MNKTKGFIEAEISKAITQWEKDFLGRGSVSVKTDILRDMIIVSLQGVLTPAEYCVCETKDGILSIKKIRSNLVEIGIENLNEIINEITNEDVRSFHTDISTLTGERMMVFKLSSDYEKKFTTS</sequence>
<dbReference type="EMBL" id="JASTZU010000027">
    <property type="protein sequence ID" value="MDL4840408.1"/>
    <property type="molecule type" value="Genomic_DNA"/>
</dbReference>
<accession>A0ABT7L3F9</accession>
<evidence type="ECO:0000259" key="1">
    <source>
        <dbReference type="Pfam" id="PF10057"/>
    </source>
</evidence>
<protein>
    <submittedName>
        <fullName evidence="2">DUF2294 domain-containing protein</fullName>
    </submittedName>
</protein>
<evidence type="ECO:0000313" key="3">
    <source>
        <dbReference type="Proteomes" id="UP001235343"/>
    </source>
</evidence>
<name>A0ABT7L3F9_9BACI</name>
<comment type="caution">
    <text evidence="2">The sequence shown here is derived from an EMBL/GenBank/DDBJ whole genome shotgun (WGS) entry which is preliminary data.</text>
</comment>
<dbReference type="InterPro" id="IPR018745">
    <property type="entry name" value="MpsC"/>
</dbReference>
<reference evidence="2 3" key="1">
    <citation type="submission" date="2023-06" db="EMBL/GenBank/DDBJ databases">
        <title>Aquibacillus rhizosphaerae LR5S19.</title>
        <authorList>
            <person name="Sun J.-Q."/>
        </authorList>
    </citation>
    <scope>NUCLEOTIDE SEQUENCE [LARGE SCALE GENOMIC DNA]</scope>
    <source>
        <strain evidence="2 3">LR5S19</strain>
    </source>
</reference>
<feature type="domain" description="Na+-translocating membrane potential-generating system MpsC" evidence="1">
    <location>
        <begin position="4"/>
        <end position="113"/>
    </location>
</feature>
<dbReference type="RefSeq" id="WP_285931448.1">
    <property type="nucleotide sequence ID" value="NZ_JASTZU010000027.1"/>
</dbReference>
<dbReference type="Proteomes" id="UP001235343">
    <property type="component" value="Unassembled WGS sequence"/>
</dbReference>
<keyword evidence="3" id="KW-1185">Reference proteome</keyword>